<keyword evidence="3 12" id="KW-0479">Metal-binding</keyword>
<dbReference type="PANTHER" id="PTHR14732:SF0">
    <property type="entry name" value="RNA POLYMERASE II SUBUNIT B1 CTD PHOSPHATASE RPAP2-RELATED"/>
    <property type="match status" value="1"/>
</dbReference>
<keyword evidence="7 12" id="KW-0904">Protein phosphatase</keyword>
<dbReference type="GO" id="GO:0043175">
    <property type="term" value="F:RNA polymerase core enzyme binding"/>
    <property type="evidence" value="ECO:0007669"/>
    <property type="project" value="UniProtKB-UniRule"/>
</dbReference>
<dbReference type="EMBL" id="JAXQNO010000017">
    <property type="protein sequence ID" value="KAK4778482.1"/>
    <property type="molecule type" value="Genomic_DNA"/>
</dbReference>
<feature type="domain" description="RTR1-type" evidence="14">
    <location>
        <begin position="34"/>
        <end position="119"/>
    </location>
</feature>
<evidence type="ECO:0000259" key="14">
    <source>
        <dbReference type="PROSITE" id="PS51479"/>
    </source>
</evidence>
<dbReference type="GO" id="GO:0008420">
    <property type="term" value="F:RNA polymerase II CTD heptapeptide repeat phosphatase activity"/>
    <property type="evidence" value="ECO:0007669"/>
    <property type="project" value="UniProtKB-UniRule"/>
</dbReference>
<evidence type="ECO:0000256" key="12">
    <source>
        <dbReference type="RuleBase" id="RU367080"/>
    </source>
</evidence>
<evidence type="ECO:0000256" key="9">
    <source>
        <dbReference type="ARBA" id="ARBA00047761"/>
    </source>
</evidence>
<comment type="catalytic activity">
    <reaction evidence="10 12">
        <text>O-phospho-L-threonyl-[protein] + H2O = L-threonyl-[protein] + phosphate</text>
        <dbReference type="Rhea" id="RHEA:47004"/>
        <dbReference type="Rhea" id="RHEA-COMP:11060"/>
        <dbReference type="Rhea" id="RHEA-COMP:11605"/>
        <dbReference type="ChEBI" id="CHEBI:15377"/>
        <dbReference type="ChEBI" id="CHEBI:30013"/>
        <dbReference type="ChEBI" id="CHEBI:43474"/>
        <dbReference type="ChEBI" id="CHEBI:61977"/>
        <dbReference type="EC" id="3.1.3.16"/>
    </reaction>
</comment>
<dbReference type="Pfam" id="PF04181">
    <property type="entry name" value="RPAP2_Rtr1"/>
    <property type="match status" value="1"/>
</dbReference>
<comment type="function">
    <text evidence="12">Putative RNA polymerase II subunit B1 C-terminal domain (CTD) phosphatase involved in RNA polymerase II transcription regulation.</text>
</comment>
<comment type="subcellular location">
    <subcellularLocation>
        <location evidence="1 12">Nucleus</location>
    </subcellularLocation>
</comment>
<comment type="similarity">
    <text evidence="2 11 12">Belongs to the RPAP2 family.</text>
</comment>
<evidence type="ECO:0000256" key="1">
    <source>
        <dbReference type="ARBA" id="ARBA00004123"/>
    </source>
</evidence>
<keyword evidence="8 12" id="KW-0539">Nucleus</keyword>
<evidence type="ECO:0000256" key="2">
    <source>
        <dbReference type="ARBA" id="ARBA00005676"/>
    </source>
</evidence>
<evidence type="ECO:0000256" key="11">
    <source>
        <dbReference type="PROSITE-ProRule" id="PRU00812"/>
    </source>
</evidence>
<dbReference type="InterPro" id="IPR038534">
    <property type="entry name" value="Rtr1/RPAP2_sf"/>
</dbReference>
<dbReference type="GO" id="GO:0005737">
    <property type="term" value="C:cytoplasm"/>
    <property type="evidence" value="ECO:0007669"/>
    <property type="project" value="TreeGrafter"/>
</dbReference>
<organism evidence="15 16">
    <name type="scientific">Trapa natans</name>
    <name type="common">Water chestnut</name>
    <dbReference type="NCBI Taxonomy" id="22666"/>
    <lineage>
        <taxon>Eukaryota</taxon>
        <taxon>Viridiplantae</taxon>
        <taxon>Streptophyta</taxon>
        <taxon>Embryophyta</taxon>
        <taxon>Tracheophyta</taxon>
        <taxon>Spermatophyta</taxon>
        <taxon>Magnoliopsida</taxon>
        <taxon>eudicotyledons</taxon>
        <taxon>Gunneridae</taxon>
        <taxon>Pentapetalae</taxon>
        <taxon>rosids</taxon>
        <taxon>malvids</taxon>
        <taxon>Myrtales</taxon>
        <taxon>Lythraceae</taxon>
        <taxon>Trapa</taxon>
    </lineage>
</organism>
<evidence type="ECO:0000313" key="16">
    <source>
        <dbReference type="Proteomes" id="UP001346149"/>
    </source>
</evidence>
<gene>
    <name evidence="15" type="ORF">SAY86_006010</name>
</gene>
<evidence type="ECO:0000313" key="15">
    <source>
        <dbReference type="EMBL" id="KAK4778482.1"/>
    </source>
</evidence>
<dbReference type="Gene3D" id="1.25.40.820">
    <property type="match status" value="1"/>
</dbReference>
<name>A0AAN7L2X9_TRANT</name>
<dbReference type="InterPro" id="IPR007308">
    <property type="entry name" value="Rtr1/RPAP2_dom"/>
</dbReference>
<protein>
    <recommendedName>
        <fullName evidence="12">RNA polymerase II subunit B1 CTD phosphatase RPAP2 homolog</fullName>
        <ecNumber evidence="12">3.1.3.16</ecNumber>
    </recommendedName>
</protein>
<keyword evidence="5 12" id="KW-0378">Hydrolase</keyword>
<evidence type="ECO:0000256" key="13">
    <source>
        <dbReference type="SAM" id="MobiDB-lite"/>
    </source>
</evidence>
<evidence type="ECO:0000256" key="3">
    <source>
        <dbReference type="ARBA" id="ARBA00022723"/>
    </source>
</evidence>
<dbReference type="GO" id="GO:0005634">
    <property type="term" value="C:nucleus"/>
    <property type="evidence" value="ECO:0007669"/>
    <property type="project" value="UniProtKB-SubCell"/>
</dbReference>
<dbReference type="PROSITE" id="PS51479">
    <property type="entry name" value="ZF_RTR1"/>
    <property type="match status" value="1"/>
</dbReference>
<evidence type="ECO:0000256" key="10">
    <source>
        <dbReference type="ARBA" id="ARBA00048336"/>
    </source>
</evidence>
<evidence type="ECO:0000256" key="4">
    <source>
        <dbReference type="ARBA" id="ARBA00022771"/>
    </source>
</evidence>
<evidence type="ECO:0000256" key="8">
    <source>
        <dbReference type="ARBA" id="ARBA00023242"/>
    </source>
</evidence>
<evidence type="ECO:0000256" key="6">
    <source>
        <dbReference type="ARBA" id="ARBA00022833"/>
    </source>
</evidence>
<dbReference type="GO" id="GO:0008270">
    <property type="term" value="F:zinc ion binding"/>
    <property type="evidence" value="ECO:0007669"/>
    <property type="project" value="UniProtKB-KW"/>
</dbReference>
<dbReference type="EC" id="3.1.3.16" evidence="12"/>
<keyword evidence="16" id="KW-1185">Reference proteome</keyword>
<evidence type="ECO:0000256" key="5">
    <source>
        <dbReference type="ARBA" id="ARBA00022801"/>
    </source>
</evidence>
<keyword evidence="4 12" id="KW-0863">Zinc-finger</keyword>
<dbReference type="InterPro" id="IPR039693">
    <property type="entry name" value="Rtr1/RPAP2"/>
</dbReference>
<dbReference type="Proteomes" id="UP001346149">
    <property type="component" value="Unassembled WGS sequence"/>
</dbReference>
<evidence type="ECO:0000256" key="7">
    <source>
        <dbReference type="ARBA" id="ARBA00022912"/>
    </source>
</evidence>
<comment type="caution">
    <text evidence="15">The sequence shown here is derived from an EMBL/GenBank/DDBJ whole genome shotgun (WGS) entry which is preliminary data.</text>
</comment>
<keyword evidence="6 12" id="KW-0862">Zinc</keyword>
<proteinExistence type="inferred from homology"/>
<accession>A0AAN7L2X9</accession>
<sequence>MAKRADELLAVKDAVYRLQNYLLEGVSNESQLFAAGSIMSRGDYEDVVTERTIVNLCGYPLCSNSLPSDRPRKGRYRISLKEHKVYDLREAYMYCSSGCLVNSRIFAEVLQEERCSVLNPVKLHDVLRLFDGLSLELKESGDFGISKLKIQEKGEVKSGEVSTEQWAGPWNAIEGYVPQKQRDKPRNVKPDNTNLIINGFDFVSCIITEDEYSVSKLPPSSTKMASDSNFKESKGESVVVSCDQPTWAHKINNKKSNQSKRESKFTYSVDDPSSSNQDGSVKRVTEPGDISNAGIIDGKLGENGLKSKGANKVHSVTWADENEMNSRNGKLCDVREIEDAKGSEILGDVCFSDEDTLLRFSSAEACAMALNQAAEAIASGNSDVSDAVSDAGLIILPPSHGVEEEVSLEDPKTVEIDIDTVKWPRKPGVPTYDLFDSDDSWFDAPPEGFSLTLSPFATMWSGLFSWVTSSSLAYIYGQDDSFQEDYTSVNGREYPQKIVLADGRSSEIKQTLAGCLARALPGLVTDLRLPIPISTLEKGLGRLLDTMTFVDPLPSFQTKQWQVVLVLFIEALSIFRIPALTPHMTNKRALLHKVLDGAHMGVDEFEIMKDLLIPLRGELPASQRSGA</sequence>
<dbReference type="AlphaFoldDB" id="A0AAN7L2X9"/>
<dbReference type="PANTHER" id="PTHR14732">
    <property type="entry name" value="RNA POLYMERASE II SUBUNIT B1 CTD PHOSPHATASE RPAP2-RELATED"/>
    <property type="match status" value="1"/>
</dbReference>
<reference evidence="15 16" key="1">
    <citation type="journal article" date="2023" name="Hortic Res">
        <title>Pangenome of water caltrop reveals structural variations and asymmetric subgenome divergence after allopolyploidization.</title>
        <authorList>
            <person name="Zhang X."/>
            <person name="Chen Y."/>
            <person name="Wang L."/>
            <person name="Yuan Y."/>
            <person name="Fang M."/>
            <person name="Shi L."/>
            <person name="Lu R."/>
            <person name="Comes H.P."/>
            <person name="Ma Y."/>
            <person name="Chen Y."/>
            <person name="Huang G."/>
            <person name="Zhou Y."/>
            <person name="Zheng Z."/>
            <person name="Qiu Y."/>
        </authorList>
    </citation>
    <scope>NUCLEOTIDE SEQUENCE [LARGE SCALE GENOMIC DNA]</scope>
    <source>
        <strain evidence="15">F231</strain>
    </source>
</reference>
<comment type="catalytic activity">
    <reaction evidence="9 12">
        <text>O-phospho-L-seryl-[protein] + H2O = L-seryl-[protein] + phosphate</text>
        <dbReference type="Rhea" id="RHEA:20629"/>
        <dbReference type="Rhea" id="RHEA-COMP:9863"/>
        <dbReference type="Rhea" id="RHEA-COMP:11604"/>
        <dbReference type="ChEBI" id="CHEBI:15377"/>
        <dbReference type="ChEBI" id="CHEBI:29999"/>
        <dbReference type="ChEBI" id="CHEBI:43474"/>
        <dbReference type="ChEBI" id="CHEBI:83421"/>
        <dbReference type="EC" id="3.1.3.16"/>
    </reaction>
</comment>
<feature type="region of interest" description="Disordered" evidence="13">
    <location>
        <begin position="250"/>
        <end position="288"/>
    </location>
</feature>